<feature type="region of interest" description="Disordered" evidence="1">
    <location>
        <begin position="127"/>
        <end position="150"/>
    </location>
</feature>
<proteinExistence type="predicted"/>
<dbReference type="Proteomes" id="UP001356427">
    <property type="component" value="Unassembled WGS sequence"/>
</dbReference>
<comment type="caution">
    <text evidence="2">The sequence shown here is derived from an EMBL/GenBank/DDBJ whole genome shotgun (WGS) entry which is preliminary data.</text>
</comment>
<name>A0AAN8M3C4_9TELE</name>
<reference evidence="2 3" key="1">
    <citation type="submission" date="2021-04" db="EMBL/GenBank/DDBJ databases">
        <authorList>
            <person name="De Guttry C."/>
            <person name="Zahm M."/>
            <person name="Klopp C."/>
            <person name="Cabau C."/>
            <person name="Louis A."/>
            <person name="Berthelot C."/>
            <person name="Parey E."/>
            <person name="Roest Crollius H."/>
            <person name="Montfort J."/>
            <person name="Robinson-Rechavi M."/>
            <person name="Bucao C."/>
            <person name="Bouchez O."/>
            <person name="Gislard M."/>
            <person name="Lluch J."/>
            <person name="Milhes M."/>
            <person name="Lampietro C."/>
            <person name="Lopez Roques C."/>
            <person name="Donnadieu C."/>
            <person name="Braasch I."/>
            <person name="Desvignes T."/>
            <person name="Postlethwait J."/>
            <person name="Bobe J."/>
            <person name="Wedekind C."/>
            <person name="Guiguen Y."/>
        </authorList>
    </citation>
    <scope>NUCLEOTIDE SEQUENCE [LARGE SCALE GENOMIC DNA]</scope>
    <source>
        <strain evidence="2">Cs_M1</strain>
        <tissue evidence="2">Blood</tissue>
    </source>
</reference>
<evidence type="ECO:0000313" key="2">
    <source>
        <dbReference type="EMBL" id="KAK6320372.1"/>
    </source>
</evidence>
<accession>A0AAN8M3C4</accession>
<sequence length="150" mass="15924">MKGEESTPCVPTGATSCALICQADAAGRGASDFRAGGDSATGTAVTGLATGWTGEGTTAYVYFVVFRPLSERRRWSCVIRWVDRKPSDNTQVCSCHFPVGKRNGPVFTRKVADRRSNMSMSEVVTLDGDGGFGGPHNKEADIPSSDVELT</sequence>
<dbReference type="AlphaFoldDB" id="A0AAN8M3C4"/>
<organism evidence="2 3">
    <name type="scientific">Coregonus suidteri</name>
    <dbReference type="NCBI Taxonomy" id="861788"/>
    <lineage>
        <taxon>Eukaryota</taxon>
        <taxon>Metazoa</taxon>
        <taxon>Chordata</taxon>
        <taxon>Craniata</taxon>
        <taxon>Vertebrata</taxon>
        <taxon>Euteleostomi</taxon>
        <taxon>Actinopterygii</taxon>
        <taxon>Neopterygii</taxon>
        <taxon>Teleostei</taxon>
        <taxon>Protacanthopterygii</taxon>
        <taxon>Salmoniformes</taxon>
        <taxon>Salmonidae</taxon>
        <taxon>Coregoninae</taxon>
        <taxon>Coregonus</taxon>
    </lineage>
</organism>
<protein>
    <submittedName>
        <fullName evidence="2">Uncharacterized protein</fullName>
    </submittedName>
</protein>
<gene>
    <name evidence="2" type="ORF">J4Q44_G00094790</name>
</gene>
<keyword evidence="3" id="KW-1185">Reference proteome</keyword>
<evidence type="ECO:0000313" key="3">
    <source>
        <dbReference type="Proteomes" id="UP001356427"/>
    </source>
</evidence>
<dbReference type="EMBL" id="JAGTTL010000007">
    <property type="protein sequence ID" value="KAK6320372.1"/>
    <property type="molecule type" value="Genomic_DNA"/>
</dbReference>
<evidence type="ECO:0000256" key="1">
    <source>
        <dbReference type="SAM" id="MobiDB-lite"/>
    </source>
</evidence>
<dbReference type="PROSITE" id="PS51257">
    <property type="entry name" value="PROKAR_LIPOPROTEIN"/>
    <property type="match status" value="1"/>
</dbReference>